<accession>A0AAN9CEC0</accession>
<feature type="region of interest" description="Disordered" evidence="1">
    <location>
        <begin position="376"/>
        <end position="396"/>
    </location>
</feature>
<organism evidence="2 3">
    <name type="scientific">Phoxinus phoxinus</name>
    <name type="common">Eurasian minnow</name>
    <dbReference type="NCBI Taxonomy" id="58324"/>
    <lineage>
        <taxon>Eukaryota</taxon>
        <taxon>Metazoa</taxon>
        <taxon>Chordata</taxon>
        <taxon>Craniata</taxon>
        <taxon>Vertebrata</taxon>
        <taxon>Euteleostomi</taxon>
        <taxon>Actinopterygii</taxon>
        <taxon>Neopterygii</taxon>
        <taxon>Teleostei</taxon>
        <taxon>Ostariophysi</taxon>
        <taxon>Cypriniformes</taxon>
        <taxon>Leuciscidae</taxon>
        <taxon>Phoxininae</taxon>
        <taxon>Phoxinus</taxon>
    </lineage>
</organism>
<name>A0AAN9CEC0_9TELE</name>
<feature type="region of interest" description="Disordered" evidence="1">
    <location>
        <begin position="331"/>
        <end position="352"/>
    </location>
</feature>
<feature type="region of interest" description="Disordered" evidence="1">
    <location>
        <begin position="1"/>
        <end position="121"/>
    </location>
</feature>
<evidence type="ECO:0000313" key="2">
    <source>
        <dbReference type="EMBL" id="KAK7132874.1"/>
    </source>
</evidence>
<reference evidence="2 3" key="1">
    <citation type="submission" date="2024-02" db="EMBL/GenBank/DDBJ databases">
        <title>Chromosome-level genome assembly of the Eurasian Minnow (Phoxinus phoxinus).</title>
        <authorList>
            <person name="Oriowo T.O."/>
            <person name="Martin S."/>
            <person name="Stange M."/>
            <person name="Chrysostomakis Y."/>
            <person name="Brown T."/>
            <person name="Winkler S."/>
            <person name="Kukowka S."/>
            <person name="Myers E.W."/>
            <person name="Bohne A."/>
        </authorList>
    </citation>
    <scope>NUCLEOTIDE SEQUENCE [LARGE SCALE GENOMIC DNA]</scope>
    <source>
        <strain evidence="2">ZFMK-TIS-60720</strain>
        <tissue evidence="2">Whole Organism</tissue>
    </source>
</reference>
<dbReference type="AlphaFoldDB" id="A0AAN9CEC0"/>
<dbReference type="EMBL" id="JAYKXH010000020">
    <property type="protein sequence ID" value="KAK7132874.1"/>
    <property type="molecule type" value="Genomic_DNA"/>
</dbReference>
<gene>
    <name evidence="2" type="ORF">R3I93_019197</name>
</gene>
<comment type="caution">
    <text evidence="2">The sequence shown here is derived from an EMBL/GenBank/DDBJ whole genome shotgun (WGS) entry which is preliminary data.</text>
</comment>
<feature type="compositionally biased region" description="Basic and acidic residues" evidence="1">
    <location>
        <begin position="20"/>
        <end position="61"/>
    </location>
</feature>
<protein>
    <submittedName>
        <fullName evidence="2">Uncharacterized protein</fullName>
    </submittedName>
</protein>
<keyword evidence="3" id="KW-1185">Reference proteome</keyword>
<sequence length="396" mass="43898">MADPLRRTILAKLRGKKPKGKDANRAREGKEKVSQTQSDRDYYLSREMRTGPGSRDPDSHRTRAPVPGVSDHTEPKRFHTIGDSIGFGSPDSKAQTEALDPTDGQDQTRKQTHVTLREQKSAEISTTCDTKTSDMFDYIDGNIQESDLIQVLESALEYHGDFRMQNPSFFPTELEITVAPGAPRHHSVDSEDDDYYDNQILPFYEPYVQNHANERNVVEKISSKTALETNRLKSQLKEAYYLLLNISFDGQVEDNGFVEDDSVSSVSSGLSSGRLCTVLGLTESRSLENIPNTGSEPVLQRSVSDSRVTYSLLSADPPLESVHELVSANTTGVVPTTPGARRSRDGPAHIHPGVTVNKMQEWMQKGRVLSTEMKHRIAGSSVRPKAGTRSSSLDHL</sequence>
<dbReference type="Proteomes" id="UP001364617">
    <property type="component" value="Unassembled WGS sequence"/>
</dbReference>
<evidence type="ECO:0000256" key="1">
    <source>
        <dbReference type="SAM" id="MobiDB-lite"/>
    </source>
</evidence>
<proteinExistence type="predicted"/>
<evidence type="ECO:0000313" key="3">
    <source>
        <dbReference type="Proteomes" id="UP001364617"/>
    </source>
</evidence>